<evidence type="ECO:0000313" key="2">
    <source>
        <dbReference type="EMBL" id="ETI44702.1"/>
    </source>
</evidence>
<comment type="caution">
    <text evidence="2">The sequence shown here is derived from an EMBL/GenBank/DDBJ whole genome shotgun (WGS) entry which is preliminary data.</text>
</comment>
<protein>
    <recommendedName>
        <fullName evidence="1">Chromo domain-containing protein</fullName>
    </recommendedName>
</protein>
<proteinExistence type="predicted"/>
<dbReference type="CDD" id="cd00024">
    <property type="entry name" value="CD_CSD"/>
    <property type="match status" value="1"/>
</dbReference>
<keyword evidence="3" id="KW-1185">Reference proteome</keyword>
<feature type="domain" description="Chromo" evidence="1">
    <location>
        <begin position="142"/>
        <end position="204"/>
    </location>
</feature>
<dbReference type="SUPFAM" id="SSF54160">
    <property type="entry name" value="Chromo domain-like"/>
    <property type="match status" value="1"/>
</dbReference>
<sequence length="206" mass="23429">MSSYVDLAATRNLLEITPDAVEEHLDRLRSSLHGLHNEVVDVKERRRLQAMAAKNGVAANFDVGDFVLWSRIDQRLPNNKLLGQWVGPFQVVAALPHSFQIRHLVTGAEYEAHATRLKYYADQALNVTEEILEFVAGQGMIMTVEAITDHRYSATLQRWELKVSWAGLQNIEDSWESVDELLKDVPALVREYVEKYGSDLLRAQLD</sequence>
<dbReference type="Proteomes" id="UP000018721">
    <property type="component" value="Unassembled WGS sequence"/>
</dbReference>
<evidence type="ECO:0000313" key="3">
    <source>
        <dbReference type="Proteomes" id="UP000018721"/>
    </source>
</evidence>
<accession>V9F2X6</accession>
<reference evidence="2 3" key="1">
    <citation type="submission" date="2013-11" db="EMBL/GenBank/DDBJ databases">
        <title>The Genome Sequence of Phytophthora parasitica P1569.</title>
        <authorList>
            <consortium name="The Broad Institute Genomics Platform"/>
            <person name="Russ C."/>
            <person name="Tyler B."/>
            <person name="Panabieres F."/>
            <person name="Shan W."/>
            <person name="Tripathy S."/>
            <person name="Grunwald N."/>
            <person name="Machado M."/>
            <person name="Johnson C.S."/>
            <person name="Arredondo F."/>
            <person name="Hong C."/>
            <person name="Coffey M."/>
            <person name="Young S.K."/>
            <person name="Zeng Q."/>
            <person name="Gargeya S."/>
            <person name="Fitzgerald M."/>
            <person name="Abouelleil A."/>
            <person name="Alvarado L."/>
            <person name="Chapman S.B."/>
            <person name="Gainer-Dewar J."/>
            <person name="Goldberg J."/>
            <person name="Griggs A."/>
            <person name="Gujja S."/>
            <person name="Hansen M."/>
            <person name="Howarth C."/>
            <person name="Imamovic A."/>
            <person name="Ireland A."/>
            <person name="Larimer J."/>
            <person name="McCowan C."/>
            <person name="Murphy C."/>
            <person name="Pearson M."/>
            <person name="Poon T.W."/>
            <person name="Priest M."/>
            <person name="Roberts A."/>
            <person name="Saif S."/>
            <person name="Shea T."/>
            <person name="Sykes S."/>
            <person name="Wortman J."/>
            <person name="Nusbaum C."/>
            <person name="Birren B."/>
        </authorList>
    </citation>
    <scope>NUCLEOTIDE SEQUENCE [LARGE SCALE GENOMIC DNA]</scope>
    <source>
        <strain evidence="2 3">P1569</strain>
    </source>
</reference>
<dbReference type="InterPro" id="IPR016197">
    <property type="entry name" value="Chromo-like_dom_sf"/>
</dbReference>
<dbReference type="eggNOG" id="ENOG502RGJN">
    <property type="taxonomic scope" value="Eukaryota"/>
</dbReference>
<evidence type="ECO:0000259" key="1">
    <source>
        <dbReference type="PROSITE" id="PS50013"/>
    </source>
</evidence>
<dbReference type="PROSITE" id="PS50013">
    <property type="entry name" value="CHROMO_2"/>
    <property type="match status" value="1"/>
</dbReference>
<dbReference type="Pfam" id="PF00385">
    <property type="entry name" value="Chromo"/>
    <property type="match status" value="1"/>
</dbReference>
<dbReference type="EMBL" id="ANIZ01001791">
    <property type="protein sequence ID" value="ETI44702.1"/>
    <property type="molecule type" value="Genomic_DNA"/>
</dbReference>
<dbReference type="Gene3D" id="2.40.50.40">
    <property type="match status" value="1"/>
</dbReference>
<name>V9F2X6_PHYNI</name>
<dbReference type="InterPro" id="IPR000953">
    <property type="entry name" value="Chromo/chromo_shadow_dom"/>
</dbReference>
<gene>
    <name evidence="2" type="ORF">F443_10616</name>
</gene>
<dbReference type="InterPro" id="IPR023780">
    <property type="entry name" value="Chromo_domain"/>
</dbReference>
<dbReference type="HOGENOM" id="CLU_078661_0_0_1"/>
<dbReference type="AlphaFoldDB" id="V9F2X6"/>
<organism evidence="2 3">
    <name type="scientific">Phytophthora nicotianae P1569</name>
    <dbReference type="NCBI Taxonomy" id="1317065"/>
    <lineage>
        <taxon>Eukaryota</taxon>
        <taxon>Sar</taxon>
        <taxon>Stramenopiles</taxon>
        <taxon>Oomycota</taxon>
        <taxon>Peronosporomycetes</taxon>
        <taxon>Peronosporales</taxon>
        <taxon>Peronosporaceae</taxon>
        <taxon>Phytophthora</taxon>
    </lineage>
</organism>
<dbReference type="OrthoDB" id="101786at2759"/>
<dbReference type="SMART" id="SM00298">
    <property type="entry name" value="CHROMO"/>
    <property type="match status" value="1"/>
</dbReference>